<protein>
    <recommendedName>
        <fullName evidence="2">Negative regulator of flagellin synthesis</fullName>
    </recommendedName>
    <alternativeName>
        <fullName evidence="8">Anti-sigma-28 factor</fullName>
    </alternativeName>
</protein>
<keyword evidence="5" id="KW-0805">Transcription regulation</keyword>
<keyword evidence="4" id="KW-1005">Bacterial flagellum biogenesis</keyword>
<evidence type="ECO:0000259" key="10">
    <source>
        <dbReference type="Pfam" id="PF04316"/>
    </source>
</evidence>
<evidence type="ECO:0000256" key="9">
    <source>
        <dbReference type="SAM" id="MobiDB-lite"/>
    </source>
</evidence>
<keyword evidence="6" id="KW-0804">Transcription</keyword>
<accession>H8L2S8</accession>
<evidence type="ECO:0000256" key="3">
    <source>
        <dbReference type="ARBA" id="ARBA00022491"/>
    </source>
</evidence>
<keyword evidence="11" id="KW-0969">Cilium</keyword>
<dbReference type="InterPro" id="IPR031316">
    <property type="entry name" value="FlgM_C"/>
</dbReference>
<dbReference type="OrthoDB" id="7063735at2"/>
<reference evidence="11" key="1">
    <citation type="submission" date="2012-02" db="EMBL/GenBank/DDBJ databases">
        <title>The complete genome of Frateuria aurantia DSM 6220.</title>
        <authorList>
            <consortium name="US DOE Joint Genome Institute (JGI-PGF)"/>
            <person name="Lucas S."/>
            <person name="Copeland A."/>
            <person name="Lapidus A."/>
            <person name="Glavina del Rio T."/>
            <person name="Dalin E."/>
            <person name="Tice H."/>
            <person name="Bruce D."/>
            <person name="Goodwin L."/>
            <person name="Pitluck S."/>
            <person name="Peters L."/>
            <person name="Ovchinnikova G."/>
            <person name="Teshima H."/>
            <person name="Kyrpides N."/>
            <person name="Mavromatis K."/>
            <person name="Ivanova N."/>
            <person name="Brettin T."/>
            <person name="Detter J.C."/>
            <person name="Han C."/>
            <person name="Larimer F."/>
            <person name="Land M."/>
            <person name="Hauser L."/>
            <person name="Markowitz V."/>
            <person name="Cheng J.-F."/>
            <person name="Hugenholtz P."/>
            <person name="Woyke T."/>
            <person name="Wu D."/>
            <person name="Brambilla E."/>
            <person name="Klenk H.-P."/>
            <person name="Eisen J.A."/>
        </authorList>
    </citation>
    <scope>NUCLEOTIDE SEQUENCE</scope>
    <source>
        <strain evidence="11">DSM 6220</strain>
    </source>
</reference>
<evidence type="ECO:0000256" key="6">
    <source>
        <dbReference type="ARBA" id="ARBA00023163"/>
    </source>
</evidence>
<feature type="region of interest" description="Disordered" evidence="9">
    <location>
        <begin position="1"/>
        <end position="44"/>
    </location>
</feature>
<dbReference type="GO" id="GO:0045892">
    <property type="term" value="P:negative regulation of DNA-templated transcription"/>
    <property type="evidence" value="ECO:0007669"/>
    <property type="project" value="InterPro"/>
</dbReference>
<evidence type="ECO:0000256" key="8">
    <source>
        <dbReference type="ARBA" id="ARBA00030117"/>
    </source>
</evidence>
<feature type="domain" description="Anti-sigma-28 factor FlgM C-terminal" evidence="10">
    <location>
        <begin position="42"/>
        <end position="94"/>
    </location>
</feature>
<dbReference type="InterPro" id="IPR007412">
    <property type="entry name" value="FlgM"/>
</dbReference>
<sequence>MVTSIKPGSIPGYSPASAAGRAQADNASTNAAGGARMSTDADRFELTPQARAVAEASLQTGDMPVNTAKVQALRQQIADGSYTVDAQSIAAKLTQLDSSLAGD</sequence>
<evidence type="ECO:0000256" key="7">
    <source>
        <dbReference type="ARBA" id="ARBA00024739"/>
    </source>
</evidence>
<dbReference type="RefSeq" id="WP_014403440.1">
    <property type="nucleotide sequence ID" value="NC_017033.1"/>
</dbReference>
<dbReference type="NCBIfam" id="TIGR03824">
    <property type="entry name" value="FlgM_jcvi"/>
    <property type="match status" value="1"/>
</dbReference>
<evidence type="ECO:0000256" key="4">
    <source>
        <dbReference type="ARBA" id="ARBA00022795"/>
    </source>
</evidence>
<organism evidence="11 12">
    <name type="scientific">Frateuria aurantia (strain ATCC 33424 / DSM 6220 / KCTC 2777 / LMG 1558 / NBRC 3245 / NCIMB 13370)</name>
    <name type="common">Acetobacter aurantius</name>
    <dbReference type="NCBI Taxonomy" id="767434"/>
    <lineage>
        <taxon>Bacteria</taxon>
        <taxon>Pseudomonadati</taxon>
        <taxon>Pseudomonadota</taxon>
        <taxon>Gammaproteobacteria</taxon>
        <taxon>Lysobacterales</taxon>
        <taxon>Rhodanobacteraceae</taxon>
        <taxon>Frateuria</taxon>
    </lineage>
</organism>
<dbReference type="SUPFAM" id="SSF101498">
    <property type="entry name" value="Anti-sigma factor FlgM"/>
    <property type="match status" value="1"/>
</dbReference>
<keyword evidence="11" id="KW-0282">Flagellum</keyword>
<evidence type="ECO:0000256" key="1">
    <source>
        <dbReference type="ARBA" id="ARBA00005322"/>
    </source>
</evidence>
<dbReference type="Proteomes" id="UP000005234">
    <property type="component" value="Chromosome"/>
</dbReference>
<keyword evidence="11" id="KW-0966">Cell projection</keyword>
<dbReference type="InterPro" id="IPR035890">
    <property type="entry name" value="Anti-sigma-28_factor_FlgM_sf"/>
</dbReference>
<dbReference type="GO" id="GO:0044781">
    <property type="term" value="P:bacterial-type flagellum organization"/>
    <property type="evidence" value="ECO:0007669"/>
    <property type="project" value="UniProtKB-KW"/>
</dbReference>
<evidence type="ECO:0000256" key="2">
    <source>
        <dbReference type="ARBA" id="ARBA00017823"/>
    </source>
</evidence>
<evidence type="ECO:0000256" key="5">
    <source>
        <dbReference type="ARBA" id="ARBA00023015"/>
    </source>
</evidence>
<keyword evidence="12" id="KW-1185">Reference proteome</keyword>
<dbReference type="AlphaFoldDB" id="H8L2S8"/>
<keyword evidence="3" id="KW-0678">Repressor</keyword>
<name>H8L2S8_FRAAD</name>
<dbReference type="STRING" id="767434.Fraau_2053"/>
<dbReference type="HOGENOM" id="CLU_2259653_0_0_6"/>
<comment type="similarity">
    <text evidence="1">Belongs to the FlgM family.</text>
</comment>
<dbReference type="KEGG" id="fau:Fraau_2053"/>
<evidence type="ECO:0000313" key="11">
    <source>
        <dbReference type="EMBL" id="AFC86437.1"/>
    </source>
</evidence>
<dbReference type="eggNOG" id="COG2747">
    <property type="taxonomic scope" value="Bacteria"/>
</dbReference>
<evidence type="ECO:0000313" key="12">
    <source>
        <dbReference type="Proteomes" id="UP000005234"/>
    </source>
</evidence>
<proteinExistence type="inferred from homology"/>
<comment type="function">
    <text evidence="7">Responsible for the coupling of flagellin expression to flagellar assembly by preventing expression of the flagellin genes when a component of the middle class of proteins is defective. It negatively regulates flagellar genes by inhibiting the activity of FliA by directly binding to FliA.</text>
</comment>
<gene>
    <name evidence="11" type="ordered locus">Fraau_2053</name>
</gene>
<dbReference type="EMBL" id="CP003350">
    <property type="protein sequence ID" value="AFC86437.1"/>
    <property type="molecule type" value="Genomic_DNA"/>
</dbReference>
<dbReference type="Pfam" id="PF04316">
    <property type="entry name" value="FlgM"/>
    <property type="match status" value="1"/>
</dbReference>